<reference evidence="2" key="1">
    <citation type="submission" date="2020-11" db="EMBL/GenBank/DDBJ databases">
        <authorList>
            <consortium name="DOE Joint Genome Institute"/>
            <person name="Ahrendt S."/>
            <person name="Riley R."/>
            <person name="Andreopoulos W."/>
            <person name="Labutti K."/>
            <person name="Pangilinan J."/>
            <person name="Ruiz-Duenas F.J."/>
            <person name="Barrasa J.M."/>
            <person name="Sanchez-Garcia M."/>
            <person name="Camarero S."/>
            <person name="Miyauchi S."/>
            <person name="Serrano A."/>
            <person name="Linde D."/>
            <person name="Babiker R."/>
            <person name="Drula E."/>
            <person name="Ayuso-Fernandez I."/>
            <person name="Pacheco R."/>
            <person name="Padilla G."/>
            <person name="Ferreira P."/>
            <person name="Barriuso J."/>
            <person name="Kellner H."/>
            <person name="Castanera R."/>
            <person name="Alfaro M."/>
            <person name="Ramirez L."/>
            <person name="Pisabarro A.G."/>
            <person name="Kuo A."/>
            <person name="Tritt A."/>
            <person name="Lipzen A."/>
            <person name="He G."/>
            <person name="Yan M."/>
            <person name="Ng V."/>
            <person name="Cullen D."/>
            <person name="Martin F."/>
            <person name="Rosso M.-N."/>
            <person name="Henrissat B."/>
            <person name="Hibbett D."/>
            <person name="Martinez A.T."/>
            <person name="Grigoriev I.V."/>
        </authorList>
    </citation>
    <scope>NUCLEOTIDE SEQUENCE</scope>
    <source>
        <strain evidence="2">AH 40177</strain>
    </source>
</reference>
<comment type="caution">
    <text evidence="2">The sequence shown here is derived from an EMBL/GenBank/DDBJ whole genome shotgun (WGS) entry which is preliminary data.</text>
</comment>
<gene>
    <name evidence="2" type="ORF">BDP27DRAFT_1366932</name>
</gene>
<dbReference type="EMBL" id="JADNRY010000115">
    <property type="protein sequence ID" value="KAF9064814.1"/>
    <property type="molecule type" value="Genomic_DNA"/>
</dbReference>
<dbReference type="Proteomes" id="UP000772434">
    <property type="component" value="Unassembled WGS sequence"/>
</dbReference>
<sequence>MQPKVFCLYLFAMLVFTSTGGALPVNVHRKPAVLPLPKLRSKPATLPPKHALPQPVLSLPVGSSPFRVRFLDSEGRLRPNSEGPKGTCDTLTSSARTRVGRAFRTLSKNAKGKPAAALHSRFLAGIDWWEDHTRVGAEPVLYVVIKGPPVCIPYCFGLTVRQEELYMPFSVGSKASPTYSELHYPDNSAEGFGMFASRDSYVGHPAIKNALGTFSVFLRGFKKEVMQAQALAKATNNPVIWPVLEATNNPVIWPVLEATDNPAVWPILEAVSAPASPSLDAHITHKKSELQELSLADYIGSNITYGEFEPTVAVPAPSLDNSHLPQGPTDADLSLLLKSHLYGTDGSSTSDHH</sequence>
<organism evidence="2 3">
    <name type="scientific">Rhodocollybia butyracea</name>
    <dbReference type="NCBI Taxonomy" id="206335"/>
    <lineage>
        <taxon>Eukaryota</taxon>
        <taxon>Fungi</taxon>
        <taxon>Dikarya</taxon>
        <taxon>Basidiomycota</taxon>
        <taxon>Agaricomycotina</taxon>
        <taxon>Agaricomycetes</taxon>
        <taxon>Agaricomycetidae</taxon>
        <taxon>Agaricales</taxon>
        <taxon>Marasmiineae</taxon>
        <taxon>Omphalotaceae</taxon>
        <taxon>Rhodocollybia</taxon>
    </lineage>
</organism>
<protein>
    <submittedName>
        <fullName evidence="2">Uncharacterized protein</fullName>
    </submittedName>
</protein>
<feature type="signal peptide" evidence="1">
    <location>
        <begin position="1"/>
        <end position="22"/>
    </location>
</feature>
<keyword evidence="1" id="KW-0732">Signal</keyword>
<keyword evidence="3" id="KW-1185">Reference proteome</keyword>
<accession>A0A9P5PFR0</accession>
<evidence type="ECO:0000256" key="1">
    <source>
        <dbReference type="SAM" id="SignalP"/>
    </source>
</evidence>
<evidence type="ECO:0000313" key="2">
    <source>
        <dbReference type="EMBL" id="KAF9064814.1"/>
    </source>
</evidence>
<proteinExistence type="predicted"/>
<feature type="chain" id="PRO_5040170039" evidence="1">
    <location>
        <begin position="23"/>
        <end position="353"/>
    </location>
</feature>
<name>A0A9P5PFR0_9AGAR</name>
<evidence type="ECO:0000313" key="3">
    <source>
        <dbReference type="Proteomes" id="UP000772434"/>
    </source>
</evidence>
<dbReference type="AlphaFoldDB" id="A0A9P5PFR0"/>